<keyword evidence="6 9" id="KW-1133">Transmembrane helix</keyword>
<evidence type="ECO:0000256" key="8">
    <source>
        <dbReference type="SAM" id="MobiDB-lite"/>
    </source>
</evidence>
<evidence type="ECO:0000256" key="4">
    <source>
        <dbReference type="ARBA" id="ARBA00022475"/>
    </source>
</evidence>
<dbReference type="AlphaFoldDB" id="A0A1I5FA68"/>
<feature type="compositionally biased region" description="Low complexity" evidence="8">
    <location>
        <begin position="445"/>
        <end position="458"/>
    </location>
</feature>
<dbReference type="InterPro" id="IPR002549">
    <property type="entry name" value="AI-2E-like"/>
</dbReference>
<dbReference type="GO" id="GO:0005886">
    <property type="term" value="C:plasma membrane"/>
    <property type="evidence" value="ECO:0007669"/>
    <property type="project" value="UniProtKB-SubCell"/>
</dbReference>
<dbReference type="PANTHER" id="PTHR21716:SF53">
    <property type="entry name" value="PERMEASE PERM-RELATED"/>
    <property type="match status" value="1"/>
</dbReference>
<comment type="similarity">
    <text evidence="2">Belongs to the autoinducer-2 exporter (AI-2E) (TC 2.A.86) family.</text>
</comment>
<keyword evidence="11" id="KW-1185">Reference proteome</keyword>
<evidence type="ECO:0000313" key="10">
    <source>
        <dbReference type="EMBL" id="SFO20519.1"/>
    </source>
</evidence>
<feature type="transmembrane region" description="Helical" evidence="9">
    <location>
        <begin position="277"/>
        <end position="301"/>
    </location>
</feature>
<sequence>MESRSQPVVRRNEHVVPRRDPAGGSVLSPAPTPSVAPRGTVIGNGLTWLAAWSLRVALIAVGLVIAGYVIGMFWVVLWPVVLAILFTTVLRPPAAWLIRRKVPPALAALVVILVALGAITGLFVAIAPSVVGQTQQIVNGVVAGIGQIQQWAFGPPLNLGEGQIGTIIDQATRQLQQSATAIAGGVLTGVSTVASGLLAVVLALVLTFFFVKDGPRFLPWLTGIAGRTAGGHLAEVLSRMWAVLGGFIRVQALVSLIDAVLIGIGLVLLSVPLALPLAILTFLGGFIPIVGAFVAGALAVLIALVTQGFGTAVAVLVLVVGVQQVEGNVLQPILQGQSLKLHGAVVLLAVTAGGSLAGIAGAFLAVPVAAVFAVLLRYLGEQIDTRDQRFAEVAGPDGSAPPGGSTADGAAAGDTVTGDAVTGDAVAGGAVADDDAAEPARIEGGDPATGAATPADGGPPDGGPADGGSTDGRVTTGGSSGSGSTGTGPTGARQSGAGPTGAGPTGAEPGGSGATGSGHTNGGPSGSGPSDADAVTRPSRHDGG</sequence>
<proteinExistence type="inferred from homology"/>
<gene>
    <name evidence="10" type="ORF">SAMN05216207_103639</name>
</gene>
<keyword evidence="4" id="KW-1003">Cell membrane</keyword>
<organism evidence="10 11">
    <name type="scientific">Pseudonocardia ammonioxydans</name>
    <dbReference type="NCBI Taxonomy" id="260086"/>
    <lineage>
        <taxon>Bacteria</taxon>
        <taxon>Bacillati</taxon>
        <taxon>Actinomycetota</taxon>
        <taxon>Actinomycetes</taxon>
        <taxon>Pseudonocardiales</taxon>
        <taxon>Pseudonocardiaceae</taxon>
        <taxon>Pseudonocardia</taxon>
    </lineage>
</organism>
<keyword evidence="5 9" id="KW-0812">Transmembrane</keyword>
<feature type="transmembrane region" description="Helical" evidence="9">
    <location>
        <begin position="308"/>
        <end position="325"/>
    </location>
</feature>
<protein>
    <submittedName>
        <fullName evidence="10">Predicted PurR-regulated permease PerM</fullName>
    </submittedName>
</protein>
<reference evidence="10 11" key="1">
    <citation type="submission" date="2016-10" db="EMBL/GenBank/DDBJ databases">
        <authorList>
            <person name="de Groot N.N."/>
        </authorList>
    </citation>
    <scope>NUCLEOTIDE SEQUENCE [LARGE SCALE GENOMIC DNA]</scope>
    <source>
        <strain evidence="10 11">CGMCC 4.1877</strain>
    </source>
</reference>
<keyword evidence="3" id="KW-0813">Transport</keyword>
<evidence type="ECO:0000256" key="2">
    <source>
        <dbReference type="ARBA" id="ARBA00009773"/>
    </source>
</evidence>
<feature type="transmembrane region" description="Helical" evidence="9">
    <location>
        <begin position="182"/>
        <end position="211"/>
    </location>
</feature>
<feature type="region of interest" description="Disordered" evidence="8">
    <location>
        <begin position="1"/>
        <end position="31"/>
    </location>
</feature>
<evidence type="ECO:0000256" key="7">
    <source>
        <dbReference type="ARBA" id="ARBA00023136"/>
    </source>
</evidence>
<evidence type="ECO:0000256" key="3">
    <source>
        <dbReference type="ARBA" id="ARBA00022448"/>
    </source>
</evidence>
<keyword evidence="7 9" id="KW-0472">Membrane</keyword>
<dbReference type="EMBL" id="FOUY01000036">
    <property type="protein sequence ID" value="SFO20519.1"/>
    <property type="molecule type" value="Genomic_DNA"/>
</dbReference>
<name>A0A1I5FA68_PSUAM</name>
<feature type="transmembrane region" description="Helical" evidence="9">
    <location>
        <begin position="250"/>
        <end position="271"/>
    </location>
</feature>
<dbReference type="STRING" id="260086.SAMN05216207_103639"/>
<evidence type="ECO:0000256" key="6">
    <source>
        <dbReference type="ARBA" id="ARBA00022989"/>
    </source>
</evidence>
<dbReference type="PANTHER" id="PTHR21716">
    <property type="entry name" value="TRANSMEMBRANE PROTEIN"/>
    <property type="match status" value="1"/>
</dbReference>
<feature type="region of interest" description="Disordered" evidence="8">
    <location>
        <begin position="430"/>
        <end position="544"/>
    </location>
</feature>
<evidence type="ECO:0000256" key="5">
    <source>
        <dbReference type="ARBA" id="ARBA00022692"/>
    </source>
</evidence>
<comment type="subcellular location">
    <subcellularLocation>
        <location evidence="1">Cell membrane</location>
        <topology evidence="1">Multi-pass membrane protein</topology>
    </subcellularLocation>
</comment>
<evidence type="ECO:0000313" key="11">
    <source>
        <dbReference type="Proteomes" id="UP000199614"/>
    </source>
</evidence>
<feature type="compositionally biased region" description="Basic and acidic residues" evidence="8">
    <location>
        <begin position="10"/>
        <end position="21"/>
    </location>
</feature>
<feature type="region of interest" description="Disordered" evidence="8">
    <location>
        <begin position="392"/>
        <end position="418"/>
    </location>
</feature>
<feature type="transmembrane region" description="Helical" evidence="9">
    <location>
        <begin position="345"/>
        <end position="376"/>
    </location>
</feature>
<accession>A0A1I5FA68</accession>
<feature type="compositionally biased region" description="Gly residues" evidence="8">
    <location>
        <begin position="498"/>
        <end position="526"/>
    </location>
</feature>
<feature type="transmembrane region" description="Helical" evidence="9">
    <location>
        <begin position="56"/>
        <end position="86"/>
    </location>
</feature>
<evidence type="ECO:0000256" key="9">
    <source>
        <dbReference type="SAM" id="Phobius"/>
    </source>
</evidence>
<dbReference type="Pfam" id="PF01594">
    <property type="entry name" value="AI-2E_transport"/>
    <property type="match status" value="1"/>
</dbReference>
<feature type="compositionally biased region" description="Gly residues" evidence="8">
    <location>
        <begin position="478"/>
        <end position="489"/>
    </location>
</feature>
<dbReference type="Proteomes" id="UP000199614">
    <property type="component" value="Unassembled WGS sequence"/>
</dbReference>
<feature type="transmembrane region" description="Helical" evidence="9">
    <location>
        <begin position="106"/>
        <end position="127"/>
    </location>
</feature>
<feature type="compositionally biased region" description="Low complexity" evidence="8">
    <location>
        <begin position="394"/>
        <end position="418"/>
    </location>
</feature>
<evidence type="ECO:0000256" key="1">
    <source>
        <dbReference type="ARBA" id="ARBA00004651"/>
    </source>
</evidence>
<dbReference type="GO" id="GO:0055085">
    <property type="term" value="P:transmembrane transport"/>
    <property type="evidence" value="ECO:0007669"/>
    <property type="project" value="TreeGrafter"/>
</dbReference>